<reference evidence="1 2" key="1">
    <citation type="submission" date="2019-05" db="EMBL/GenBank/DDBJ databases">
        <title>Complete genome sequence of Pseudomonas Pseudomonas resinovorans.</title>
        <authorList>
            <person name="Chen H.-P."/>
        </authorList>
    </citation>
    <scope>NUCLEOTIDE SEQUENCE [LARGE SCALE GENOMIC DNA]</scope>
    <source>
        <strain evidence="1 2">TCU-CK1</strain>
    </source>
</reference>
<proteinExistence type="predicted"/>
<accession>A0AAE6RCG6</accession>
<dbReference type="AlphaFoldDB" id="A0AAE6RCG6"/>
<name>A0AAE6RCG6_9PSED</name>
<protein>
    <submittedName>
        <fullName evidence="1">Glyoxalase</fullName>
    </submittedName>
</protein>
<gene>
    <name evidence="1" type="ORF">TCK1_2833</name>
</gene>
<sequence>MPVEKSALDSTDLDALQVAAKAAAEDVIRSHGWKGMVEDADLLGTDERYLVLADPVVVLSMIEEVRNLRQMLQQPRVPDGFALVPKSMLLSKDVIGVINFHCGDTDQEEGGQFGQYTDGRLWVGYVLDDDGNKVHGLHIATDEYPEEGSTTLIEFPAPGTQPEPEECGACGGCTKGCQLDKDSPAAQL</sequence>
<dbReference type="Proteomes" id="UP000464593">
    <property type="component" value="Chromosome"/>
</dbReference>
<evidence type="ECO:0000313" key="2">
    <source>
        <dbReference type="Proteomes" id="UP000464593"/>
    </source>
</evidence>
<evidence type="ECO:0000313" key="1">
    <source>
        <dbReference type="EMBL" id="QHB28179.1"/>
    </source>
</evidence>
<dbReference type="RefSeq" id="WP_019097572.1">
    <property type="nucleotide sequence ID" value="NZ_CP040324.1"/>
</dbReference>
<organism evidence="1 2">
    <name type="scientific">Pseudomonas monteilii</name>
    <dbReference type="NCBI Taxonomy" id="76759"/>
    <lineage>
        <taxon>Bacteria</taxon>
        <taxon>Pseudomonadati</taxon>
        <taxon>Pseudomonadota</taxon>
        <taxon>Gammaproteobacteria</taxon>
        <taxon>Pseudomonadales</taxon>
        <taxon>Pseudomonadaceae</taxon>
        <taxon>Pseudomonas</taxon>
    </lineage>
</organism>
<dbReference type="EMBL" id="CP040324">
    <property type="protein sequence ID" value="QHB28179.1"/>
    <property type="molecule type" value="Genomic_DNA"/>
</dbReference>